<evidence type="ECO:0000256" key="5">
    <source>
        <dbReference type="ARBA" id="ARBA00022989"/>
    </source>
</evidence>
<evidence type="ECO:0000256" key="8">
    <source>
        <dbReference type="ARBA" id="ARBA00023303"/>
    </source>
</evidence>
<evidence type="ECO:0000256" key="7">
    <source>
        <dbReference type="ARBA" id="ARBA00023136"/>
    </source>
</evidence>
<name>A0A021VP25_9CELL</name>
<evidence type="ECO:0000313" key="11">
    <source>
        <dbReference type="Proteomes" id="UP000019753"/>
    </source>
</evidence>
<evidence type="ECO:0000256" key="9">
    <source>
        <dbReference type="HAMAP-Rule" id="MF_00115"/>
    </source>
</evidence>
<evidence type="ECO:0000256" key="1">
    <source>
        <dbReference type="ARBA" id="ARBA00004141"/>
    </source>
</evidence>
<comment type="function">
    <text evidence="9">Channel that opens in response to stretch forces in the membrane lipid bilayer. May participate in the regulation of osmotic pressure changes within the cell.</text>
</comment>
<keyword evidence="2 9" id="KW-0813">Transport</keyword>
<dbReference type="EMBL" id="AXCW01000489">
    <property type="protein sequence ID" value="EYR61825.1"/>
    <property type="molecule type" value="Genomic_DNA"/>
</dbReference>
<dbReference type="PANTHER" id="PTHR30266">
    <property type="entry name" value="MECHANOSENSITIVE CHANNEL MSCL"/>
    <property type="match status" value="1"/>
</dbReference>
<organism evidence="10 11">
    <name type="scientific">Actinotalea ferrariae CF5-4</name>
    <dbReference type="NCBI Taxonomy" id="948458"/>
    <lineage>
        <taxon>Bacteria</taxon>
        <taxon>Bacillati</taxon>
        <taxon>Actinomycetota</taxon>
        <taxon>Actinomycetes</taxon>
        <taxon>Micrococcales</taxon>
        <taxon>Cellulomonadaceae</taxon>
        <taxon>Actinotalea</taxon>
    </lineage>
</organism>
<dbReference type="Gene3D" id="1.10.1200.120">
    <property type="entry name" value="Large-conductance mechanosensitive channel, MscL, domain 1"/>
    <property type="match status" value="1"/>
</dbReference>
<dbReference type="InterPro" id="IPR001185">
    <property type="entry name" value="MS_channel"/>
</dbReference>
<gene>
    <name evidence="9" type="primary">mscL</name>
    <name evidence="10" type="ORF">N866_15790</name>
</gene>
<dbReference type="AlphaFoldDB" id="A0A021VP25"/>
<comment type="similarity">
    <text evidence="9">Belongs to the MscL family.</text>
</comment>
<evidence type="ECO:0000256" key="4">
    <source>
        <dbReference type="ARBA" id="ARBA00022692"/>
    </source>
</evidence>
<comment type="caution">
    <text evidence="10">The sequence shown here is derived from an EMBL/GenBank/DDBJ whole genome shotgun (WGS) entry which is preliminary data.</text>
</comment>
<dbReference type="Proteomes" id="UP000019753">
    <property type="component" value="Unassembled WGS sequence"/>
</dbReference>
<comment type="subunit">
    <text evidence="9">Homopentamer.</text>
</comment>
<evidence type="ECO:0000313" key="10">
    <source>
        <dbReference type="EMBL" id="EYR61825.1"/>
    </source>
</evidence>
<dbReference type="NCBIfam" id="TIGR00220">
    <property type="entry name" value="mscL"/>
    <property type="match status" value="1"/>
</dbReference>
<accession>A0A021VP25</accession>
<dbReference type="InterPro" id="IPR037673">
    <property type="entry name" value="MSC/AndL"/>
</dbReference>
<keyword evidence="8 9" id="KW-0407">Ion channel</keyword>
<proteinExistence type="inferred from homology"/>
<protein>
    <recommendedName>
        <fullName evidence="9">Large-conductance mechanosensitive channel</fullName>
    </recommendedName>
</protein>
<dbReference type="RefSeq" id="WP_034229799.1">
    <property type="nucleotide sequence ID" value="NZ_AXCW01000489.1"/>
</dbReference>
<dbReference type="HAMAP" id="MF_00115">
    <property type="entry name" value="MscL"/>
    <property type="match status" value="1"/>
</dbReference>
<dbReference type="SUPFAM" id="SSF81330">
    <property type="entry name" value="Gated mechanosensitive channel"/>
    <property type="match status" value="1"/>
</dbReference>
<keyword evidence="7 9" id="KW-0472">Membrane</keyword>
<evidence type="ECO:0000256" key="6">
    <source>
        <dbReference type="ARBA" id="ARBA00023065"/>
    </source>
</evidence>
<dbReference type="OrthoDB" id="9810350at2"/>
<evidence type="ECO:0000256" key="2">
    <source>
        <dbReference type="ARBA" id="ARBA00022448"/>
    </source>
</evidence>
<keyword evidence="6 9" id="KW-0406">Ion transport</keyword>
<dbReference type="Pfam" id="PF01741">
    <property type="entry name" value="MscL"/>
    <property type="match status" value="1"/>
</dbReference>
<dbReference type="GO" id="GO:0005886">
    <property type="term" value="C:plasma membrane"/>
    <property type="evidence" value="ECO:0007669"/>
    <property type="project" value="UniProtKB-SubCell"/>
</dbReference>
<dbReference type="PRINTS" id="PR01264">
    <property type="entry name" value="MECHCHANNEL"/>
</dbReference>
<dbReference type="PANTHER" id="PTHR30266:SF2">
    <property type="entry name" value="LARGE-CONDUCTANCE MECHANOSENSITIVE CHANNEL"/>
    <property type="match status" value="1"/>
</dbReference>
<evidence type="ECO:0000256" key="3">
    <source>
        <dbReference type="ARBA" id="ARBA00022475"/>
    </source>
</evidence>
<dbReference type="InterPro" id="IPR036019">
    <property type="entry name" value="MscL_channel"/>
</dbReference>
<feature type="transmembrane region" description="Helical" evidence="9">
    <location>
        <begin position="12"/>
        <end position="31"/>
    </location>
</feature>
<comment type="subcellular location">
    <subcellularLocation>
        <location evidence="9">Cell membrane</location>
        <topology evidence="9">Multi-pass membrane protein</topology>
    </subcellularLocation>
    <subcellularLocation>
        <location evidence="1">Membrane</location>
        <topology evidence="1">Multi-pass membrane protein</topology>
    </subcellularLocation>
</comment>
<dbReference type="GO" id="GO:0008381">
    <property type="term" value="F:mechanosensitive monoatomic ion channel activity"/>
    <property type="evidence" value="ECO:0007669"/>
    <property type="project" value="UniProtKB-UniRule"/>
</dbReference>
<keyword evidence="3 9" id="KW-1003">Cell membrane</keyword>
<sequence>MLQGFKDFVMRGNVIELAVAVVIGTAFTGLVNSVVEGLVNPLVAAVGGGQDLSGTWTVALGSGADAPEISFGLVVGAVLNFLVIAAVVYFLIVLPMNTLAKRRKAGVEPEPPAPAEDVLVLQEIRDLLAARREV</sequence>
<feature type="transmembrane region" description="Helical" evidence="9">
    <location>
        <begin position="69"/>
        <end position="94"/>
    </location>
</feature>
<reference evidence="10 11" key="1">
    <citation type="submission" date="2014-01" db="EMBL/GenBank/DDBJ databases">
        <title>Actinotalea ferrariae CF5-4.</title>
        <authorList>
            <person name="Chen F."/>
            <person name="Li Y."/>
            <person name="Wang G."/>
        </authorList>
    </citation>
    <scope>NUCLEOTIDE SEQUENCE [LARGE SCALE GENOMIC DNA]</scope>
    <source>
        <strain evidence="10 11">CF5-4</strain>
    </source>
</reference>
<keyword evidence="4 9" id="KW-0812">Transmembrane</keyword>
<keyword evidence="11" id="KW-1185">Reference proteome</keyword>
<keyword evidence="5 9" id="KW-1133">Transmembrane helix</keyword>